<accession>A0A645FKF8</accession>
<name>A0A645FKF8_9ZZZZ</name>
<comment type="caution">
    <text evidence="1">The sequence shown here is derived from an EMBL/GenBank/DDBJ whole genome shotgun (WGS) entry which is preliminary data.</text>
</comment>
<dbReference type="AlphaFoldDB" id="A0A645FKF8"/>
<sequence>MREVTAFGQAHAHDRVARLAEGHQHSLVGLRTGVRLDVGGIGAEQRLDAVDGDLLGNVDVFATTVVALARVAFGVLVGQLRALGFHDRLADVVLGCDQFDVIFLTLVLGRDGLPQFRVNFRQGVFRGKHGDASSR</sequence>
<protein>
    <submittedName>
        <fullName evidence="1">Uncharacterized protein</fullName>
    </submittedName>
</protein>
<organism evidence="1">
    <name type="scientific">bioreactor metagenome</name>
    <dbReference type="NCBI Taxonomy" id="1076179"/>
    <lineage>
        <taxon>unclassified sequences</taxon>
        <taxon>metagenomes</taxon>
        <taxon>ecological metagenomes</taxon>
    </lineage>
</organism>
<evidence type="ECO:0000313" key="1">
    <source>
        <dbReference type="EMBL" id="MPN14888.1"/>
    </source>
</evidence>
<dbReference type="EMBL" id="VSSQ01061570">
    <property type="protein sequence ID" value="MPN14888.1"/>
    <property type="molecule type" value="Genomic_DNA"/>
</dbReference>
<reference evidence="1" key="1">
    <citation type="submission" date="2019-08" db="EMBL/GenBank/DDBJ databases">
        <authorList>
            <person name="Kucharzyk K."/>
            <person name="Murdoch R.W."/>
            <person name="Higgins S."/>
            <person name="Loffler F."/>
        </authorList>
    </citation>
    <scope>NUCLEOTIDE SEQUENCE</scope>
</reference>
<proteinExistence type="predicted"/>
<gene>
    <name evidence="1" type="ORF">SDC9_162217</name>
</gene>